<dbReference type="GeneID" id="43670341"/>
<protein>
    <submittedName>
        <fullName evidence="2">Uncharacterized protein</fullName>
    </submittedName>
</protein>
<feature type="region of interest" description="Disordered" evidence="1">
    <location>
        <begin position="89"/>
        <end position="111"/>
    </location>
</feature>
<dbReference type="EMBL" id="ML736892">
    <property type="protein sequence ID" value="KAE8397495.1"/>
    <property type="molecule type" value="Genomic_DNA"/>
</dbReference>
<feature type="compositionally biased region" description="Basic and acidic residues" evidence="1">
    <location>
        <begin position="99"/>
        <end position="108"/>
    </location>
</feature>
<reference evidence="2 3" key="1">
    <citation type="submission" date="2019-04" db="EMBL/GenBank/DDBJ databases">
        <authorList>
            <consortium name="DOE Joint Genome Institute"/>
            <person name="Mondo S."/>
            <person name="Kjaerbolling I."/>
            <person name="Vesth T."/>
            <person name="Frisvad J.C."/>
            <person name="Nybo J.L."/>
            <person name="Theobald S."/>
            <person name="Kildgaard S."/>
            <person name="Isbrandt T."/>
            <person name="Kuo A."/>
            <person name="Sato A."/>
            <person name="Lyhne E.K."/>
            <person name="Kogle M.E."/>
            <person name="Wiebenga A."/>
            <person name="Kun R.S."/>
            <person name="Lubbers R.J."/>
            <person name="Makela M.R."/>
            <person name="Barry K."/>
            <person name="Chovatia M."/>
            <person name="Clum A."/>
            <person name="Daum C."/>
            <person name="Haridas S."/>
            <person name="He G."/>
            <person name="LaButti K."/>
            <person name="Lipzen A."/>
            <person name="Riley R."/>
            <person name="Salamov A."/>
            <person name="Simmons B.A."/>
            <person name="Magnuson J.K."/>
            <person name="Henrissat B."/>
            <person name="Mortensen U.H."/>
            <person name="Larsen T.O."/>
            <person name="Devries R.P."/>
            <person name="Grigoriev I.V."/>
            <person name="Machida M."/>
            <person name="Baker S.E."/>
            <person name="Andersen M.R."/>
            <person name="Cantor M.N."/>
            <person name="Hua S.X."/>
        </authorList>
    </citation>
    <scope>NUCLEOTIDE SEQUENCE [LARGE SCALE GENOMIC DNA]</scope>
    <source>
        <strain evidence="2 3">CBS 119388</strain>
    </source>
</reference>
<keyword evidence="3" id="KW-1185">Reference proteome</keyword>
<name>A0A5N7CTJ9_9EURO</name>
<accession>A0A5N7CTJ9</accession>
<gene>
    <name evidence="2" type="ORF">BDV37DRAFT_276897</name>
</gene>
<dbReference type="Proteomes" id="UP000325579">
    <property type="component" value="Unassembled WGS sequence"/>
</dbReference>
<feature type="compositionally biased region" description="Polar residues" evidence="1">
    <location>
        <begin position="27"/>
        <end position="39"/>
    </location>
</feature>
<dbReference type="RefSeq" id="XP_031934814.1">
    <property type="nucleotide sequence ID" value="XM_032085650.1"/>
</dbReference>
<evidence type="ECO:0000313" key="3">
    <source>
        <dbReference type="Proteomes" id="UP000325579"/>
    </source>
</evidence>
<feature type="region of interest" description="Disordered" evidence="1">
    <location>
        <begin position="1"/>
        <end position="55"/>
    </location>
</feature>
<organism evidence="2 3">
    <name type="scientific">Aspergillus pseudonomiae</name>
    <dbReference type="NCBI Taxonomy" id="1506151"/>
    <lineage>
        <taxon>Eukaryota</taxon>
        <taxon>Fungi</taxon>
        <taxon>Dikarya</taxon>
        <taxon>Ascomycota</taxon>
        <taxon>Pezizomycotina</taxon>
        <taxon>Eurotiomycetes</taxon>
        <taxon>Eurotiomycetidae</taxon>
        <taxon>Eurotiales</taxon>
        <taxon>Aspergillaceae</taxon>
        <taxon>Aspergillus</taxon>
        <taxon>Aspergillus subgen. Circumdati</taxon>
    </lineage>
</organism>
<evidence type="ECO:0000256" key="1">
    <source>
        <dbReference type="SAM" id="MobiDB-lite"/>
    </source>
</evidence>
<dbReference type="AlphaFoldDB" id="A0A5N7CTJ9"/>
<sequence length="169" mass="19044">MAQALCLGSPFKTPIKAEKDLDRDNVRPQSSKLVASDSTTDTREVADPSNHLSSGISAVRPVRSEERFRTPQCQMKMFNVQEKLEMSGARYGDCSGPEPIRRTARQEETSPLVRKALRQSNPPNQGIMSKVKRKLQFTAGSRSKKRVLASITFVRRKSSTTKTTNWWDM</sequence>
<proteinExistence type="predicted"/>
<feature type="compositionally biased region" description="Basic and acidic residues" evidence="1">
    <location>
        <begin position="15"/>
        <end position="26"/>
    </location>
</feature>
<dbReference type="OrthoDB" id="4482684at2759"/>
<evidence type="ECO:0000313" key="2">
    <source>
        <dbReference type="EMBL" id="KAE8397495.1"/>
    </source>
</evidence>